<reference evidence="1 2" key="1">
    <citation type="journal article" date="2021" name="Elife">
        <title>Chloroplast acquisition without the gene transfer in kleptoplastic sea slugs, Plakobranchus ocellatus.</title>
        <authorList>
            <person name="Maeda T."/>
            <person name="Takahashi S."/>
            <person name="Yoshida T."/>
            <person name="Shimamura S."/>
            <person name="Takaki Y."/>
            <person name="Nagai Y."/>
            <person name="Toyoda A."/>
            <person name="Suzuki Y."/>
            <person name="Arimoto A."/>
            <person name="Ishii H."/>
            <person name="Satoh N."/>
            <person name="Nishiyama T."/>
            <person name="Hasebe M."/>
            <person name="Maruyama T."/>
            <person name="Minagawa J."/>
            <person name="Obokata J."/>
            <person name="Shigenobu S."/>
        </authorList>
    </citation>
    <scope>NUCLEOTIDE SEQUENCE [LARGE SCALE GENOMIC DNA]</scope>
</reference>
<evidence type="ECO:0000313" key="1">
    <source>
        <dbReference type="EMBL" id="GFN93935.1"/>
    </source>
</evidence>
<dbReference type="Proteomes" id="UP000735302">
    <property type="component" value="Unassembled WGS sequence"/>
</dbReference>
<accession>A0AAV3Z3Q6</accession>
<dbReference type="EMBL" id="BLXT01002375">
    <property type="protein sequence ID" value="GFN93935.1"/>
    <property type="molecule type" value="Genomic_DNA"/>
</dbReference>
<dbReference type="AlphaFoldDB" id="A0AAV3Z3Q6"/>
<sequence length="102" mass="11143">MTTRLLSSAPNIMSIHASNALFCDQCRRALLVKMRLKSNYAKVLSLDQPAEYKIDARGKPALAAAEVLAAQVLYAVNSFKSIPERSNGVLIHLDTLSLLMAL</sequence>
<comment type="caution">
    <text evidence="1">The sequence shown here is derived from an EMBL/GenBank/DDBJ whole genome shotgun (WGS) entry which is preliminary data.</text>
</comment>
<organism evidence="1 2">
    <name type="scientific">Plakobranchus ocellatus</name>
    <dbReference type="NCBI Taxonomy" id="259542"/>
    <lineage>
        <taxon>Eukaryota</taxon>
        <taxon>Metazoa</taxon>
        <taxon>Spiralia</taxon>
        <taxon>Lophotrochozoa</taxon>
        <taxon>Mollusca</taxon>
        <taxon>Gastropoda</taxon>
        <taxon>Heterobranchia</taxon>
        <taxon>Euthyneura</taxon>
        <taxon>Panpulmonata</taxon>
        <taxon>Sacoglossa</taxon>
        <taxon>Placobranchoidea</taxon>
        <taxon>Plakobranchidae</taxon>
        <taxon>Plakobranchus</taxon>
    </lineage>
</organism>
<proteinExistence type="predicted"/>
<gene>
    <name evidence="1" type="ORF">PoB_002044100</name>
</gene>
<keyword evidence="2" id="KW-1185">Reference proteome</keyword>
<protein>
    <submittedName>
        <fullName evidence="1">Uncharacterized protein</fullName>
    </submittedName>
</protein>
<name>A0AAV3Z3Q6_9GAST</name>
<evidence type="ECO:0000313" key="2">
    <source>
        <dbReference type="Proteomes" id="UP000735302"/>
    </source>
</evidence>